<dbReference type="InterPro" id="IPR001451">
    <property type="entry name" value="Hexapep"/>
</dbReference>
<dbReference type="EMBL" id="CP001281">
    <property type="protein sequence ID" value="ACK54422.1"/>
    <property type="molecule type" value="Genomic_DNA"/>
</dbReference>
<dbReference type="CDD" id="cd04645">
    <property type="entry name" value="LbH_gamma_CA_like"/>
    <property type="match status" value="1"/>
</dbReference>
<dbReference type="InterPro" id="IPR011004">
    <property type="entry name" value="Trimer_LpxA-like_sf"/>
</dbReference>
<dbReference type="KEGG" id="tmz:Tmz1t_1667"/>
<dbReference type="Proteomes" id="UP000002186">
    <property type="component" value="Chromosome"/>
</dbReference>
<proteinExistence type="predicted"/>
<dbReference type="SUPFAM" id="SSF51161">
    <property type="entry name" value="Trimeric LpxA-like enzymes"/>
    <property type="match status" value="1"/>
</dbReference>
<dbReference type="InterPro" id="IPR050484">
    <property type="entry name" value="Transf_Hexapept/Carb_Anhydrase"/>
</dbReference>
<dbReference type="STRING" id="85643.Tmz1t_1667"/>
<accession>A0A5C7SLC9</accession>
<dbReference type="Gene3D" id="2.160.10.10">
    <property type="entry name" value="Hexapeptide repeat proteins"/>
    <property type="match status" value="1"/>
</dbReference>
<dbReference type="OrthoDB" id="9803036at2"/>
<dbReference type="AlphaFoldDB" id="C4ZJP0"/>
<organism evidence="1 3">
    <name type="scientific">Thauera aminoaromatica</name>
    <dbReference type="NCBI Taxonomy" id="164330"/>
    <lineage>
        <taxon>Bacteria</taxon>
        <taxon>Pseudomonadati</taxon>
        <taxon>Pseudomonadota</taxon>
        <taxon>Betaproteobacteria</taxon>
        <taxon>Rhodocyclales</taxon>
        <taxon>Zoogloeaceae</taxon>
        <taxon>Thauera</taxon>
    </lineage>
</organism>
<keyword evidence="3" id="KW-1185">Reference proteome</keyword>
<dbReference type="Pfam" id="PF00132">
    <property type="entry name" value="Hexapep"/>
    <property type="match status" value="1"/>
</dbReference>
<name>C4ZJP0_THASP</name>
<evidence type="ECO:0000313" key="4">
    <source>
        <dbReference type="Proteomes" id="UP000321192"/>
    </source>
</evidence>
<dbReference type="Proteomes" id="UP000321192">
    <property type="component" value="Unassembled WGS sequence"/>
</dbReference>
<evidence type="ECO:0000313" key="2">
    <source>
        <dbReference type="EMBL" id="TXH84249.1"/>
    </source>
</evidence>
<reference evidence="3" key="1">
    <citation type="submission" date="2009-05" db="EMBL/GenBank/DDBJ databases">
        <title>Complete sequence of chromosome of Thauera sp. MZ1T.</title>
        <authorList>
            <consortium name="US DOE Joint Genome Institute"/>
            <person name="Lucas S."/>
            <person name="Copeland A."/>
            <person name="Lapidus A."/>
            <person name="Glavina del Rio T."/>
            <person name="Dalin E."/>
            <person name="Tice H."/>
            <person name="Bruce D."/>
            <person name="Goodwin L."/>
            <person name="Pitluck S."/>
            <person name="Sims D."/>
            <person name="Brettin T."/>
            <person name="Detter J.C."/>
            <person name="Han C."/>
            <person name="Larimer F."/>
            <person name="Land M."/>
            <person name="Hauser L."/>
            <person name="Kyrpides N."/>
            <person name="Mikhailova N."/>
            <person name="Sayler G.S."/>
        </authorList>
    </citation>
    <scope>NUCLEOTIDE SEQUENCE [LARGE SCALE GENOMIC DNA]</scope>
    <source>
        <strain evidence="3">MZ1T</strain>
    </source>
</reference>
<dbReference type="InterPro" id="IPR047324">
    <property type="entry name" value="LbH_gamma_CA-like"/>
</dbReference>
<gene>
    <name evidence="1" type="ordered locus">Tmz1t_1667</name>
    <name evidence="2" type="ORF">E6Q80_11885</name>
</gene>
<evidence type="ECO:0000313" key="1">
    <source>
        <dbReference type="EMBL" id="ACK54422.1"/>
    </source>
</evidence>
<dbReference type="PANTHER" id="PTHR13061">
    <property type="entry name" value="DYNACTIN SUBUNIT P25"/>
    <property type="match status" value="1"/>
</dbReference>
<reference evidence="1 3" key="2">
    <citation type="journal article" date="2012" name="Stand. Genomic Sci.">
        <title>Complete genome sequence of Thauera aminoaromatica strain MZ1T.</title>
        <authorList>
            <person name="Jiang K."/>
            <person name="Sanseverino J."/>
            <person name="Chauhan A."/>
            <person name="Lucas S."/>
            <person name="Copeland A."/>
            <person name="Lapidus A."/>
            <person name="Del Rio T.G."/>
            <person name="Dalin E."/>
            <person name="Tice H."/>
            <person name="Bruce D."/>
            <person name="Goodwin L."/>
            <person name="Pitluck S."/>
            <person name="Sims D."/>
            <person name="Brettin T."/>
            <person name="Detter J.C."/>
            <person name="Han C."/>
            <person name="Chang Y.J."/>
            <person name="Larimer F."/>
            <person name="Land M."/>
            <person name="Hauser L."/>
            <person name="Kyrpides N.C."/>
            <person name="Mikhailova N."/>
            <person name="Moser S."/>
            <person name="Jegier P."/>
            <person name="Close D."/>
            <person name="Debruyn J.M."/>
            <person name="Wang Y."/>
            <person name="Layton A.C."/>
            <person name="Allen M.S."/>
            <person name="Sayler G.S."/>
        </authorList>
    </citation>
    <scope>NUCLEOTIDE SEQUENCE [LARGE SCALE GENOMIC DNA]</scope>
    <source>
        <strain evidence="1 3">MZ1T</strain>
    </source>
</reference>
<reference evidence="2 4" key="3">
    <citation type="submission" date="2018-09" db="EMBL/GenBank/DDBJ databases">
        <title>Metagenome Assembled Genomes from an Advanced Water Purification Facility.</title>
        <authorList>
            <person name="Stamps B.W."/>
            <person name="Spear J.R."/>
        </authorList>
    </citation>
    <scope>NUCLEOTIDE SEQUENCE [LARGE SCALE GENOMIC DNA]</scope>
    <source>
        <strain evidence="2">Bin_27_1</strain>
    </source>
</reference>
<dbReference type="HOGENOM" id="CLU_064827_4_1_4"/>
<dbReference type="EMBL" id="SSFD01000185">
    <property type="protein sequence ID" value="TXH84249.1"/>
    <property type="molecule type" value="Genomic_DNA"/>
</dbReference>
<evidence type="ECO:0000313" key="3">
    <source>
        <dbReference type="Proteomes" id="UP000002186"/>
    </source>
</evidence>
<dbReference type="RefSeq" id="WP_004305916.1">
    <property type="nucleotide sequence ID" value="NC_011662.2"/>
</dbReference>
<sequence length="184" mass="19474">MSIYALGDRRPSFGEGSWIAHNATVIGSVTAGRNVNIWYNVVVRGDNDPITIGDDTNIQDGSVLHNDDGIPLTIGTHVTVGHMAMLHGCTIGDGSLIGINAVILNNAVVGKQCIVGANTLIPEGKVIPDRSLVVGSPGRVIRTLSDTEVENLVVNAHNYVDNARLYADRLCALEPSSVIAKPEQ</sequence>
<protein>
    <submittedName>
        <fullName evidence="2">Gamma carbonic anhydrase family protein</fullName>
    </submittedName>
</protein>
<dbReference type="PANTHER" id="PTHR13061:SF29">
    <property type="entry name" value="GAMMA CARBONIC ANHYDRASE-LIKE 1, MITOCHONDRIAL-RELATED"/>
    <property type="match status" value="1"/>
</dbReference>
<accession>C4ZJP0</accession>
<dbReference type="eggNOG" id="COG0663">
    <property type="taxonomic scope" value="Bacteria"/>
</dbReference>